<dbReference type="AlphaFoldDB" id="A0A8J8SYS6"/>
<evidence type="ECO:0000313" key="2">
    <source>
        <dbReference type="EMBL" id="TNV75842.1"/>
    </source>
</evidence>
<name>A0A8J8SYS6_HALGN</name>
<dbReference type="Proteomes" id="UP000785679">
    <property type="component" value="Unassembled WGS sequence"/>
</dbReference>
<accession>A0A8J8SYS6</accession>
<evidence type="ECO:0000313" key="3">
    <source>
        <dbReference type="Proteomes" id="UP000785679"/>
    </source>
</evidence>
<proteinExistence type="predicted"/>
<protein>
    <recommendedName>
        <fullName evidence="4">Transmembrane protein</fullName>
    </recommendedName>
</protein>
<reference evidence="2" key="1">
    <citation type="submission" date="2019-06" db="EMBL/GenBank/DDBJ databases">
        <authorList>
            <person name="Zheng W."/>
        </authorList>
    </citation>
    <scope>NUCLEOTIDE SEQUENCE</scope>
    <source>
        <strain evidence="2">QDHG01</strain>
    </source>
</reference>
<dbReference type="EMBL" id="RRYP01014712">
    <property type="protein sequence ID" value="TNV75842.1"/>
    <property type="molecule type" value="Genomic_DNA"/>
</dbReference>
<organism evidence="2 3">
    <name type="scientific">Halteria grandinella</name>
    <dbReference type="NCBI Taxonomy" id="5974"/>
    <lineage>
        <taxon>Eukaryota</taxon>
        <taxon>Sar</taxon>
        <taxon>Alveolata</taxon>
        <taxon>Ciliophora</taxon>
        <taxon>Intramacronucleata</taxon>
        <taxon>Spirotrichea</taxon>
        <taxon>Stichotrichia</taxon>
        <taxon>Sporadotrichida</taxon>
        <taxon>Halteriidae</taxon>
        <taxon>Halteria</taxon>
    </lineage>
</organism>
<evidence type="ECO:0000256" key="1">
    <source>
        <dbReference type="SAM" id="Phobius"/>
    </source>
</evidence>
<keyword evidence="1" id="KW-0812">Transmembrane</keyword>
<keyword evidence="3" id="KW-1185">Reference proteome</keyword>
<keyword evidence="1" id="KW-0472">Membrane</keyword>
<evidence type="ECO:0008006" key="4">
    <source>
        <dbReference type="Google" id="ProtNLM"/>
    </source>
</evidence>
<keyword evidence="1" id="KW-1133">Transmembrane helix</keyword>
<comment type="caution">
    <text evidence="2">The sequence shown here is derived from an EMBL/GenBank/DDBJ whole genome shotgun (WGS) entry which is preliminary data.</text>
</comment>
<feature type="transmembrane region" description="Helical" evidence="1">
    <location>
        <begin position="40"/>
        <end position="59"/>
    </location>
</feature>
<dbReference type="OrthoDB" id="310215at2759"/>
<gene>
    <name evidence="2" type="ORF">FGO68_gene17230</name>
</gene>
<sequence length="246" mass="27304">MSVMYQNKIRQVNGFCIVIYRFQYNMKPSFNSFTNKSTRVSITLAVSISLIFSALTIGANAASSEPQCTLKGKGSEVAFPSLKQCYIFTKDSCCTSVHDEAIQTKLSKLVSDSCMDNFDELIQYFCLGCYKNEGSYVNMTTKTIRICKTFAARVWSGGNPDTDSLNNPQTTFDNCGLDVGNGTEMSIKIQSIDYKNATAFFNQIKPPFFESFKIDLADDDCYDIARPFLYSALALIGLLAGIITLI</sequence>